<dbReference type="EMBL" id="JACHIO010000007">
    <property type="protein sequence ID" value="MBB5063621.1"/>
    <property type="molecule type" value="Genomic_DNA"/>
</dbReference>
<evidence type="ECO:0000259" key="1">
    <source>
        <dbReference type="Pfam" id="PF00535"/>
    </source>
</evidence>
<reference evidence="2 3" key="1">
    <citation type="submission" date="2020-08" db="EMBL/GenBank/DDBJ databases">
        <title>Genomic Encyclopedia of Type Strains, Phase IV (KMG-V): Genome sequencing to study the core and pangenomes of soil and plant-associated prokaryotes.</title>
        <authorList>
            <person name="Whitman W."/>
        </authorList>
    </citation>
    <scope>NUCLEOTIDE SEQUENCE [LARGE SCALE GENOMIC DNA]</scope>
    <source>
        <strain evidence="2 3">X5P3</strain>
    </source>
</reference>
<accession>A0A7W7ZP58</accession>
<gene>
    <name evidence="2" type="ORF">HDF15_001966</name>
</gene>
<organism evidence="2 3">
    <name type="scientific">Granulicella mallensis</name>
    <dbReference type="NCBI Taxonomy" id="940614"/>
    <lineage>
        <taxon>Bacteria</taxon>
        <taxon>Pseudomonadati</taxon>
        <taxon>Acidobacteriota</taxon>
        <taxon>Terriglobia</taxon>
        <taxon>Terriglobales</taxon>
        <taxon>Acidobacteriaceae</taxon>
        <taxon>Granulicella</taxon>
    </lineage>
</organism>
<proteinExistence type="predicted"/>
<feature type="domain" description="Glycosyltransferase 2-like" evidence="1">
    <location>
        <begin position="30"/>
        <end position="125"/>
    </location>
</feature>
<dbReference type="Proteomes" id="UP000584867">
    <property type="component" value="Unassembled WGS sequence"/>
</dbReference>
<dbReference type="RefSeq" id="WP_184254944.1">
    <property type="nucleotide sequence ID" value="NZ_JACHIO010000007.1"/>
</dbReference>
<dbReference type="GO" id="GO:0016740">
    <property type="term" value="F:transferase activity"/>
    <property type="evidence" value="ECO:0007669"/>
    <property type="project" value="UniProtKB-KW"/>
</dbReference>
<dbReference type="SUPFAM" id="SSF53448">
    <property type="entry name" value="Nucleotide-diphospho-sugar transferases"/>
    <property type="match status" value="1"/>
</dbReference>
<dbReference type="Pfam" id="PF00535">
    <property type="entry name" value="Glycos_transf_2"/>
    <property type="match status" value="1"/>
</dbReference>
<dbReference type="AlphaFoldDB" id="A0A7W7ZP58"/>
<name>A0A7W7ZP58_9BACT</name>
<keyword evidence="2" id="KW-0808">Transferase</keyword>
<protein>
    <submittedName>
        <fullName evidence="2">GT2 family glycosyltransferase</fullName>
    </submittedName>
</protein>
<evidence type="ECO:0000313" key="3">
    <source>
        <dbReference type="Proteomes" id="UP000584867"/>
    </source>
</evidence>
<dbReference type="Gene3D" id="3.90.550.10">
    <property type="entry name" value="Spore Coat Polysaccharide Biosynthesis Protein SpsA, Chain A"/>
    <property type="match status" value="1"/>
</dbReference>
<comment type="caution">
    <text evidence="2">The sequence shown here is derived from an EMBL/GenBank/DDBJ whole genome shotgun (WGS) entry which is preliminary data.</text>
</comment>
<sequence length="329" mass="36851">MRIADNDIQRPSASSLLAVVVVYKLCPSKSSTLQTLLATAKNVSSEELNLKIVVWDNTPGGQEIEKLPDGVSYVSAPENPGLALAYNHVLALAEAEGYEWLLTLDQDSLLPADFLKRISDLTCKLGPVEKIGAIVPQVIAGGRIMSPFHFIFKAIPRLFPRGFVGIWKGAVYAANSGAVLRVNAVREIGGYDLMFPLDLSDTSLFHRLHASGKQVFISGDLSMGHDFALHNKQTRMSIQRYDASLLDDCAFWDMYMGPLARFERVVRFSVRALKELFTPEAADFRRRTVLELRRRLFTTRKARIAAWRTWATRRRDESSASTHLQQRAI</sequence>
<evidence type="ECO:0000313" key="2">
    <source>
        <dbReference type="EMBL" id="MBB5063621.1"/>
    </source>
</evidence>
<dbReference type="InterPro" id="IPR029044">
    <property type="entry name" value="Nucleotide-diphossugar_trans"/>
</dbReference>
<dbReference type="InterPro" id="IPR001173">
    <property type="entry name" value="Glyco_trans_2-like"/>
</dbReference>